<protein>
    <recommendedName>
        <fullName evidence="1">RNA-directed DNA polymerase</fullName>
        <ecNumber evidence="1">2.7.7.49</ecNumber>
    </recommendedName>
</protein>
<feature type="region of interest" description="Disordered" evidence="8">
    <location>
        <begin position="112"/>
        <end position="139"/>
    </location>
</feature>
<dbReference type="Gene3D" id="3.10.10.10">
    <property type="entry name" value="HIV Type 1 Reverse Transcriptase, subunit A, domain 1"/>
    <property type="match status" value="1"/>
</dbReference>
<feature type="compositionally biased region" description="Polar residues" evidence="8">
    <location>
        <begin position="1129"/>
        <end position="1163"/>
    </location>
</feature>
<dbReference type="Gene3D" id="1.10.340.70">
    <property type="match status" value="1"/>
</dbReference>
<dbReference type="SMART" id="SM00343">
    <property type="entry name" value="ZnF_C2HC"/>
    <property type="match status" value="2"/>
</dbReference>
<dbReference type="InterPro" id="IPR001584">
    <property type="entry name" value="Integrase_cat-core"/>
</dbReference>
<evidence type="ECO:0000256" key="5">
    <source>
        <dbReference type="ARBA" id="ARBA00022759"/>
    </source>
</evidence>
<dbReference type="InterPro" id="IPR036875">
    <property type="entry name" value="Znf_CCHC_sf"/>
</dbReference>
<dbReference type="InterPro" id="IPR043128">
    <property type="entry name" value="Rev_trsase/Diguanyl_cyclase"/>
</dbReference>
<reference evidence="11" key="2">
    <citation type="submission" date="2025-05" db="UniProtKB">
        <authorList>
            <consortium name="EnsemblMetazoa"/>
        </authorList>
    </citation>
    <scope>IDENTIFICATION</scope>
    <source>
        <strain evidence="11">Foshan</strain>
    </source>
</reference>
<evidence type="ECO:0000313" key="12">
    <source>
        <dbReference type="Proteomes" id="UP000069940"/>
    </source>
</evidence>
<dbReference type="InterPro" id="IPR001878">
    <property type="entry name" value="Znf_CCHC"/>
</dbReference>
<dbReference type="InterPro" id="IPR036397">
    <property type="entry name" value="RNaseH_sf"/>
</dbReference>
<feature type="compositionally biased region" description="Acidic residues" evidence="8">
    <location>
        <begin position="119"/>
        <end position="128"/>
    </location>
</feature>
<dbReference type="CDD" id="cd01647">
    <property type="entry name" value="RT_LTR"/>
    <property type="match status" value="1"/>
</dbReference>
<evidence type="ECO:0000259" key="9">
    <source>
        <dbReference type="PROSITE" id="PS50878"/>
    </source>
</evidence>
<feature type="region of interest" description="Disordered" evidence="8">
    <location>
        <begin position="1114"/>
        <end position="1189"/>
    </location>
</feature>
<organism evidence="11 12">
    <name type="scientific">Aedes albopictus</name>
    <name type="common">Asian tiger mosquito</name>
    <name type="synonym">Stegomyia albopicta</name>
    <dbReference type="NCBI Taxonomy" id="7160"/>
    <lineage>
        <taxon>Eukaryota</taxon>
        <taxon>Metazoa</taxon>
        <taxon>Ecdysozoa</taxon>
        <taxon>Arthropoda</taxon>
        <taxon>Hexapoda</taxon>
        <taxon>Insecta</taxon>
        <taxon>Pterygota</taxon>
        <taxon>Neoptera</taxon>
        <taxon>Endopterygota</taxon>
        <taxon>Diptera</taxon>
        <taxon>Nematocera</taxon>
        <taxon>Culicoidea</taxon>
        <taxon>Culicidae</taxon>
        <taxon>Culicinae</taxon>
        <taxon>Aedini</taxon>
        <taxon>Aedes</taxon>
        <taxon>Stegomyia</taxon>
    </lineage>
</organism>
<keyword evidence="3" id="KW-0548">Nucleotidyltransferase</keyword>
<name>A0ABM1YZ60_AEDAL</name>
<keyword evidence="7" id="KW-0695">RNA-directed DNA polymerase</keyword>
<dbReference type="PANTHER" id="PTHR37984">
    <property type="entry name" value="PROTEIN CBG26694"/>
    <property type="match status" value="1"/>
</dbReference>
<dbReference type="EnsemblMetazoa" id="AALFPA23_013447.R19481">
    <property type="protein sequence ID" value="AALFPA23_013447.P19481"/>
    <property type="gene ID" value="AALFPA23_013447"/>
</dbReference>
<evidence type="ECO:0000259" key="10">
    <source>
        <dbReference type="PROSITE" id="PS50994"/>
    </source>
</evidence>
<dbReference type="InterPro" id="IPR043502">
    <property type="entry name" value="DNA/RNA_pol_sf"/>
</dbReference>
<dbReference type="Pfam" id="PF00078">
    <property type="entry name" value="RVT_1"/>
    <property type="match status" value="1"/>
</dbReference>
<dbReference type="PROSITE" id="PS50878">
    <property type="entry name" value="RT_POL"/>
    <property type="match status" value="1"/>
</dbReference>
<evidence type="ECO:0000256" key="6">
    <source>
        <dbReference type="ARBA" id="ARBA00022801"/>
    </source>
</evidence>
<keyword evidence="6" id="KW-0378">Hydrolase</keyword>
<dbReference type="Gene3D" id="2.40.70.10">
    <property type="entry name" value="Acid Proteases"/>
    <property type="match status" value="1"/>
</dbReference>
<dbReference type="InterPro" id="IPR050951">
    <property type="entry name" value="Retrovirus_Pol_polyprotein"/>
</dbReference>
<dbReference type="PANTHER" id="PTHR37984:SF11">
    <property type="entry name" value="INTEGRASE CATALYTIC DOMAIN-CONTAINING PROTEIN"/>
    <property type="match status" value="1"/>
</dbReference>
<evidence type="ECO:0000313" key="11">
    <source>
        <dbReference type="EnsemblMetazoa" id="AALFPA23_013447.P19481"/>
    </source>
</evidence>
<proteinExistence type="predicted"/>
<dbReference type="Pfam" id="PF17917">
    <property type="entry name" value="RT_RNaseH"/>
    <property type="match status" value="1"/>
</dbReference>
<dbReference type="CDD" id="cd09274">
    <property type="entry name" value="RNase_HI_RT_Ty3"/>
    <property type="match status" value="1"/>
</dbReference>
<dbReference type="Pfam" id="PF00665">
    <property type="entry name" value="rve"/>
    <property type="match status" value="1"/>
</dbReference>
<dbReference type="InterPro" id="IPR041588">
    <property type="entry name" value="Integrase_H2C2"/>
</dbReference>
<dbReference type="Gene3D" id="3.30.420.10">
    <property type="entry name" value="Ribonuclease H-like superfamily/Ribonuclease H"/>
    <property type="match status" value="1"/>
</dbReference>
<keyword evidence="4" id="KW-0540">Nuclease</keyword>
<feature type="domain" description="Reverse transcriptase" evidence="9">
    <location>
        <begin position="329"/>
        <end position="507"/>
    </location>
</feature>
<evidence type="ECO:0000256" key="1">
    <source>
        <dbReference type="ARBA" id="ARBA00012493"/>
    </source>
</evidence>
<accession>A0ABM1YZ60</accession>
<evidence type="ECO:0000256" key="8">
    <source>
        <dbReference type="SAM" id="MobiDB-lite"/>
    </source>
</evidence>
<dbReference type="Pfam" id="PF17921">
    <property type="entry name" value="Integrase_H2C2"/>
    <property type="match status" value="1"/>
</dbReference>
<evidence type="ECO:0000256" key="4">
    <source>
        <dbReference type="ARBA" id="ARBA00022722"/>
    </source>
</evidence>
<dbReference type="Proteomes" id="UP000069940">
    <property type="component" value="Unassembled WGS sequence"/>
</dbReference>
<dbReference type="PROSITE" id="PS50994">
    <property type="entry name" value="INTEGRASE"/>
    <property type="match status" value="1"/>
</dbReference>
<dbReference type="Gene3D" id="3.10.20.370">
    <property type="match status" value="1"/>
</dbReference>
<keyword evidence="5" id="KW-0255">Endonuclease</keyword>
<dbReference type="InterPro" id="IPR012337">
    <property type="entry name" value="RNaseH-like_sf"/>
</dbReference>
<dbReference type="GeneID" id="134289362"/>
<feature type="domain" description="Integrase catalytic" evidence="10">
    <location>
        <begin position="870"/>
        <end position="1023"/>
    </location>
</feature>
<sequence>MRITEQIFDGCSSQALREAILKKRLVDLADIVEEGRVLETIDTNQMEAAGEDSASVNKVRSASNRCFRCGSAGHYANDKKCPARKKSCDKCGLIGHFKKLCKTKKSFGEKKKKVRQVEDSEEDEEVPSDGEKGSGCESDGSDIYHIFSAVVREKKKCNAENDDKYNTKMKCLVGGVPVQWTIDSGASVNVIDEATWKELKKSGCKVSFETNETRKKLVAYGNHKLEVKGMFKADICHGSVTVHSEIFVIRGKGTNLLGKTSSVDLGVLKINCEVLHVTEKKPLKIGKAKDLLVTINIDQNVHPVQQPCRRLPIPLQKTVDEEIGKLLEQDIIETATGKITWASPLVVTPKDGGRRVRLCVDMLKANTAIIPQRHPLPTFEELMPYLDGCKYFSKIDLNQAFHQLELSPESREITTFVTSKGYFRFKRLMFGMNCAEEIFQRELERILKGLEGVVHFIDDILVFGRTKAELEKRVAAVMKRLRDHGLTINEGKCQWGQKSVTFLGHELSQKGILPAEEKVCAVKSFRRPATAEEVRSFLGLVNYVGKFIPHLSTISAPLREIVQKGVQFRWTKEANQAFIKIKDALSDPHHLGFYNADSKTTLVVDASATGLGAVLLQSDNGKGRVISYASKSLSKTEQKYSVLDKEAMAIYWGVGRFEMYLRGKDFTVVTDHKPLVKIFSTDSAPNARQQRWVLNLQGYRFKLVYAPGKTNIADPLSRLSQAVEGSTSDRDCESDLCAAIESALPSTMTMTEVIEGSENDAELRKLRDAINSGKWNSELKHYQPFQDELCCVRQVVLRLNKIVIPEALRKRVLDLAHTGHPGSNKMKRRLRASVWWPGLDKEVEQRCKRCIECQAVGRSSNPEPLQIRAMPAKPWSHLCADFLGPLPNGKYLFVLVDYYSRYCVVETMSNTSSAAVIQRLERIFTRLGLPDVLTTDNASNFCSQQFKDYCVDTGIKLAHTTPYWPAANGEVERQNRSILKVLKIGQMQGESMERCLQEYLYMYTVTPHSVTGVSPAELMFGRRFRDKFPQVGEDPILEDEVKDRDLIHKYRAKQYRDRRVNAQPSDIEIGDHVLMRQQHRENKLAPNYHPDPAVVIDKNGSCVTVKTGGGIYRRNSSHLKRIPRELNERNSSAEVQESPISGPSKQTQIASDSSSTSAGQEQVTRTEHEHWEPPRNATAIELPEAGAMRSRRQVKIPVKYKDYEM</sequence>
<feature type="compositionally biased region" description="Basic and acidic residues" evidence="8">
    <location>
        <begin position="1164"/>
        <end position="1173"/>
    </location>
</feature>
<keyword evidence="2" id="KW-0808">Transferase</keyword>
<dbReference type="Gene3D" id="3.30.70.270">
    <property type="match status" value="2"/>
</dbReference>
<dbReference type="InterPro" id="IPR041373">
    <property type="entry name" value="RT_RNaseH"/>
</dbReference>
<keyword evidence="12" id="KW-1185">Reference proteome</keyword>
<dbReference type="Gene3D" id="4.10.60.10">
    <property type="entry name" value="Zinc finger, CCHC-type"/>
    <property type="match status" value="1"/>
</dbReference>
<dbReference type="EC" id="2.7.7.49" evidence="1"/>
<dbReference type="SUPFAM" id="SSF50630">
    <property type="entry name" value="Acid proteases"/>
    <property type="match status" value="1"/>
</dbReference>
<evidence type="ECO:0000256" key="7">
    <source>
        <dbReference type="ARBA" id="ARBA00022918"/>
    </source>
</evidence>
<evidence type="ECO:0000256" key="3">
    <source>
        <dbReference type="ARBA" id="ARBA00022695"/>
    </source>
</evidence>
<dbReference type="InterPro" id="IPR000477">
    <property type="entry name" value="RT_dom"/>
</dbReference>
<dbReference type="SUPFAM" id="SSF57756">
    <property type="entry name" value="Retrovirus zinc finger-like domains"/>
    <property type="match status" value="1"/>
</dbReference>
<dbReference type="InterPro" id="IPR021109">
    <property type="entry name" value="Peptidase_aspartic_dom_sf"/>
</dbReference>
<dbReference type="SUPFAM" id="SSF56672">
    <property type="entry name" value="DNA/RNA polymerases"/>
    <property type="match status" value="1"/>
</dbReference>
<dbReference type="SUPFAM" id="SSF53098">
    <property type="entry name" value="Ribonuclease H-like"/>
    <property type="match status" value="1"/>
</dbReference>
<reference evidence="12" key="1">
    <citation type="journal article" date="2015" name="Proc. Natl. Acad. Sci. U.S.A.">
        <title>Genome sequence of the Asian Tiger mosquito, Aedes albopictus, reveals insights into its biology, genetics, and evolution.</title>
        <authorList>
            <person name="Chen X.G."/>
            <person name="Jiang X."/>
            <person name="Gu J."/>
            <person name="Xu M."/>
            <person name="Wu Y."/>
            <person name="Deng Y."/>
            <person name="Zhang C."/>
            <person name="Bonizzoni M."/>
            <person name="Dermauw W."/>
            <person name="Vontas J."/>
            <person name="Armbruster P."/>
            <person name="Huang X."/>
            <person name="Yang Y."/>
            <person name="Zhang H."/>
            <person name="He W."/>
            <person name="Peng H."/>
            <person name="Liu Y."/>
            <person name="Wu K."/>
            <person name="Chen J."/>
            <person name="Lirakis M."/>
            <person name="Topalis P."/>
            <person name="Van Leeuwen T."/>
            <person name="Hall A.B."/>
            <person name="Jiang X."/>
            <person name="Thorpe C."/>
            <person name="Mueller R.L."/>
            <person name="Sun C."/>
            <person name="Waterhouse R.M."/>
            <person name="Yan G."/>
            <person name="Tu Z.J."/>
            <person name="Fang X."/>
            <person name="James A.A."/>
        </authorList>
    </citation>
    <scope>NUCLEOTIDE SEQUENCE [LARGE SCALE GENOMIC DNA]</scope>
    <source>
        <strain evidence="12">Foshan</strain>
    </source>
</reference>
<evidence type="ECO:0000256" key="2">
    <source>
        <dbReference type="ARBA" id="ARBA00022679"/>
    </source>
</evidence>
<dbReference type="RefSeq" id="XP_062711102.1">
    <property type="nucleotide sequence ID" value="XM_062855118.1"/>
</dbReference>